<feature type="region of interest" description="Disordered" evidence="1">
    <location>
        <begin position="292"/>
        <end position="317"/>
    </location>
</feature>
<sequence>MVLCLYYFLLVFPLVIHSLILNTPPEYQPGYGYVGPACAVFDSTLFLHGVSKRKLSDHEIQIFRSYQHDLSAFKDSSSSFDSFEASFPTIPKFCGGYDDSIEVVLDSCIVRNNHVYVGDHLIRPLTNFEKQKIQLVKMRRMYGESKRKRSRRSSKPLSVSITRLKTKQLFIFRPGTLPQRDFSEMLHKLLNINSTVTSRFLPVVSQSPLFAMEGPWQNLLELGKDKDMIELLAASQFKPQQPSPPLPMSPVVDITKIDSPYRATFTTMKPRKSQKPEKKVDIFNVFTTKTAPQTTTTTQSTTTSTSTTTVPPTTTTTPRYISLQTLPSTTTTRRPITEKVKNQHSSALSNIQTVVDPIILKLISKALEKNEMIDEYALKQALSMRNVETTTEALPLRFIIPTSPPSNPFQTSSRVGGLSHNHLFIPHQPFTTLVSSDSRYSAPNPLSHRLPNEICRVHMNSNPFHQYRV</sequence>
<dbReference type="OrthoDB" id="5877245at2759"/>
<dbReference type="Gene3D" id="3.30.1120.50">
    <property type="entry name" value="Pepsin inhibitor-3"/>
    <property type="match status" value="1"/>
</dbReference>
<feature type="chain" id="PRO_5003175226" evidence="2">
    <location>
        <begin position="19"/>
        <end position="469"/>
    </location>
</feature>
<dbReference type="eggNOG" id="ENOG502ST0D">
    <property type="taxonomic scope" value="Eukaryota"/>
</dbReference>
<organism evidence="4">
    <name type="scientific">Caenorhabditis remanei</name>
    <name type="common">Caenorhabditis vulgaris</name>
    <dbReference type="NCBI Taxonomy" id="31234"/>
    <lineage>
        <taxon>Eukaryota</taxon>
        <taxon>Metazoa</taxon>
        <taxon>Ecdysozoa</taxon>
        <taxon>Nematoda</taxon>
        <taxon>Chromadorea</taxon>
        <taxon>Rhabditida</taxon>
        <taxon>Rhabditina</taxon>
        <taxon>Rhabditomorpha</taxon>
        <taxon>Rhabditoidea</taxon>
        <taxon>Rhabditidae</taxon>
        <taxon>Peloderinae</taxon>
        <taxon>Caenorhabditis</taxon>
    </lineage>
</organism>
<protein>
    <submittedName>
        <fullName evidence="3">Uncharacterized protein</fullName>
    </submittedName>
</protein>
<dbReference type="HOGENOM" id="CLU_608640_0_0_1"/>
<dbReference type="InterPro" id="IPR038412">
    <property type="entry name" value="Pepsin-I3_sf"/>
</dbReference>
<dbReference type="InParanoid" id="E3LQG1"/>
<name>E3LQG1_CAERE</name>
<dbReference type="PANTHER" id="PTHR37969">
    <property type="entry name" value="PROTEIN CBG07421-RELATED"/>
    <property type="match status" value="1"/>
</dbReference>
<dbReference type="Proteomes" id="UP000008281">
    <property type="component" value="Unassembled WGS sequence"/>
</dbReference>
<dbReference type="FunCoup" id="E3LQG1">
    <property type="interactions" value="1764"/>
</dbReference>
<accession>E3LQG1</accession>
<dbReference type="EMBL" id="DS268413">
    <property type="protein sequence ID" value="EFP07330.1"/>
    <property type="molecule type" value="Genomic_DNA"/>
</dbReference>
<keyword evidence="2" id="KW-0732">Signal</keyword>
<keyword evidence="4" id="KW-1185">Reference proteome</keyword>
<dbReference type="InterPro" id="IPR051901">
    <property type="entry name" value="Protease_Inhibitor_I33"/>
</dbReference>
<dbReference type="PANTHER" id="PTHR37969:SF3">
    <property type="entry name" value="PROTEIN CBG13131"/>
    <property type="match status" value="1"/>
</dbReference>
<proteinExistence type="predicted"/>
<evidence type="ECO:0000313" key="4">
    <source>
        <dbReference type="Proteomes" id="UP000008281"/>
    </source>
</evidence>
<dbReference type="SUPFAM" id="SSF55149">
    <property type="entry name" value="Pepsin inhibitor-3"/>
    <property type="match status" value="1"/>
</dbReference>
<gene>
    <name evidence="3" type="ORF">CRE_26430</name>
</gene>
<feature type="signal peptide" evidence="2">
    <location>
        <begin position="1"/>
        <end position="18"/>
    </location>
</feature>
<evidence type="ECO:0000256" key="2">
    <source>
        <dbReference type="SAM" id="SignalP"/>
    </source>
</evidence>
<evidence type="ECO:0000313" key="3">
    <source>
        <dbReference type="EMBL" id="EFP07330.1"/>
    </source>
</evidence>
<dbReference type="AlphaFoldDB" id="E3LQG1"/>
<dbReference type="OMA" id="RLPNEIC"/>
<reference evidence="3" key="1">
    <citation type="submission" date="2007-07" db="EMBL/GenBank/DDBJ databases">
        <title>PCAP assembly of the Caenorhabditis remanei genome.</title>
        <authorList>
            <consortium name="The Caenorhabditis remanei Sequencing Consortium"/>
            <person name="Wilson R.K."/>
        </authorList>
    </citation>
    <scope>NUCLEOTIDE SEQUENCE [LARGE SCALE GENOMIC DNA]</scope>
    <source>
        <strain evidence="3">PB4641</strain>
    </source>
</reference>
<evidence type="ECO:0000256" key="1">
    <source>
        <dbReference type="SAM" id="MobiDB-lite"/>
    </source>
</evidence>